<accession>A0A842HDP6</accession>
<dbReference type="RefSeq" id="WP_185675326.1">
    <property type="nucleotide sequence ID" value="NZ_JACHVB010000021.1"/>
</dbReference>
<dbReference type="Pfam" id="PF05656">
    <property type="entry name" value="DUF805"/>
    <property type="match status" value="1"/>
</dbReference>
<keyword evidence="1" id="KW-0472">Membrane</keyword>
<dbReference type="PANTHER" id="PTHR34980">
    <property type="entry name" value="INNER MEMBRANE PROTEIN-RELATED-RELATED"/>
    <property type="match status" value="1"/>
</dbReference>
<reference evidence="2 3" key="1">
    <citation type="submission" date="2020-07" db="EMBL/GenBank/DDBJ databases">
        <authorList>
            <person name="Feng X."/>
        </authorList>
    </citation>
    <scope>NUCLEOTIDE SEQUENCE [LARGE SCALE GENOMIC DNA]</scope>
    <source>
        <strain evidence="2 3">JCM31066</strain>
    </source>
</reference>
<dbReference type="InterPro" id="IPR008523">
    <property type="entry name" value="DUF805"/>
</dbReference>
<feature type="transmembrane region" description="Helical" evidence="1">
    <location>
        <begin position="52"/>
        <end position="72"/>
    </location>
</feature>
<evidence type="ECO:0000313" key="3">
    <source>
        <dbReference type="Proteomes" id="UP000546464"/>
    </source>
</evidence>
<proteinExistence type="predicted"/>
<evidence type="ECO:0000313" key="2">
    <source>
        <dbReference type="EMBL" id="MBC2594340.1"/>
    </source>
</evidence>
<organism evidence="2 3">
    <name type="scientific">Ruficoccus amylovorans</name>
    <dbReference type="NCBI Taxonomy" id="1804625"/>
    <lineage>
        <taxon>Bacteria</taxon>
        <taxon>Pseudomonadati</taxon>
        <taxon>Verrucomicrobiota</taxon>
        <taxon>Opitutia</taxon>
        <taxon>Puniceicoccales</taxon>
        <taxon>Cerasicoccaceae</taxon>
        <taxon>Ruficoccus</taxon>
    </lineage>
</organism>
<dbReference type="EMBL" id="JACHVB010000021">
    <property type="protein sequence ID" value="MBC2594340.1"/>
    <property type="molecule type" value="Genomic_DNA"/>
</dbReference>
<protein>
    <submittedName>
        <fullName evidence="2">DUF805 domain-containing protein</fullName>
    </submittedName>
</protein>
<dbReference type="Proteomes" id="UP000546464">
    <property type="component" value="Unassembled WGS sequence"/>
</dbReference>
<sequence length="123" mass="13759">MDFKQLYLSIDGRINRSTFWLKFVLPVVIVSIVINIIAGVMMGSDPNNPNMAGFAILGIWQLILIYPSICVYGKRWHDRDKSAWWILIGLIPLVGPIWVLVECGFLKGTEGPNRFGEDPLAGA</sequence>
<feature type="transmembrane region" description="Helical" evidence="1">
    <location>
        <begin position="84"/>
        <end position="101"/>
    </location>
</feature>
<comment type="caution">
    <text evidence="2">The sequence shown here is derived from an EMBL/GenBank/DDBJ whole genome shotgun (WGS) entry which is preliminary data.</text>
</comment>
<feature type="transmembrane region" description="Helical" evidence="1">
    <location>
        <begin position="20"/>
        <end position="40"/>
    </location>
</feature>
<name>A0A842HDP6_9BACT</name>
<keyword evidence="3" id="KW-1185">Reference proteome</keyword>
<keyword evidence="1" id="KW-1133">Transmembrane helix</keyword>
<evidence type="ECO:0000256" key="1">
    <source>
        <dbReference type="SAM" id="Phobius"/>
    </source>
</evidence>
<keyword evidence="1" id="KW-0812">Transmembrane</keyword>
<dbReference type="GO" id="GO:0005886">
    <property type="term" value="C:plasma membrane"/>
    <property type="evidence" value="ECO:0007669"/>
    <property type="project" value="TreeGrafter"/>
</dbReference>
<dbReference type="AlphaFoldDB" id="A0A842HDP6"/>
<gene>
    <name evidence="2" type="ORF">H5P28_08725</name>
</gene>